<keyword evidence="1" id="KW-0282">Flagellum</keyword>
<dbReference type="Pfam" id="PF07309">
    <property type="entry name" value="FlaF"/>
    <property type="match status" value="1"/>
</dbReference>
<dbReference type="NCBIfam" id="NF009434">
    <property type="entry name" value="PRK12793.1"/>
    <property type="match status" value="1"/>
</dbReference>
<dbReference type="HOGENOM" id="CLU_141460_3_0_5"/>
<accession>B2IG37</accession>
<keyword evidence="1" id="KW-0969">Cilium</keyword>
<gene>
    <name evidence="1" type="ordered locus">Bind_3554</name>
</gene>
<reference evidence="1 2" key="2">
    <citation type="journal article" date="2010" name="J. Bacteriol.">
        <title>Complete genome sequence of Beijerinckia indica subsp. indica.</title>
        <authorList>
            <person name="Tamas I."/>
            <person name="Dedysh S.N."/>
            <person name="Liesack W."/>
            <person name="Stott M.B."/>
            <person name="Alam M."/>
            <person name="Murrell J.C."/>
            <person name="Dunfield P.F."/>
        </authorList>
    </citation>
    <scope>NUCLEOTIDE SEQUENCE [LARGE SCALE GENOMIC DNA]</scope>
    <source>
        <strain evidence="2">ATCC 9039 / DSM 1715 / NCIMB 8712</strain>
    </source>
</reference>
<keyword evidence="2" id="KW-1185">Reference proteome</keyword>
<dbReference type="Proteomes" id="UP000001695">
    <property type="component" value="Chromosome"/>
</dbReference>
<reference evidence="2" key="1">
    <citation type="submission" date="2008-03" db="EMBL/GenBank/DDBJ databases">
        <title>Complete sequence of chromosome of Beijerinckia indica subsp. indica ATCC 9039.</title>
        <authorList>
            <consortium name="US DOE Joint Genome Institute"/>
            <person name="Copeland A."/>
            <person name="Lucas S."/>
            <person name="Lapidus A."/>
            <person name="Glavina del Rio T."/>
            <person name="Dalin E."/>
            <person name="Tice H."/>
            <person name="Bruce D."/>
            <person name="Goodwin L."/>
            <person name="Pitluck S."/>
            <person name="LaButti K."/>
            <person name="Schmutz J."/>
            <person name="Larimer F."/>
            <person name="Land M."/>
            <person name="Hauser L."/>
            <person name="Kyrpides N."/>
            <person name="Mikhailova N."/>
            <person name="Dunfield P.F."/>
            <person name="Dedysh S.N."/>
            <person name="Liesack W."/>
            <person name="Saw J.H."/>
            <person name="Alam M."/>
            <person name="Chen Y."/>
            <person name="Murrell J.C."/>
            <person name="Richardson P."/>
        </authorList>
    </citation>
    <scope>NUCLEOTIDE SEQUENCE [LARGE SCALE GENOMIC DNA]</scope>
    <source>
        <strain evidence="2">ATCC 9039 / DSM 1715 / NCIMB 8712</strain>
    </source>
</reference>
<dbReference type="AlphaFoldDB" id="B2IG37"/>
<keyword evidence="1" id="KW-0966">Cell projection</keyword>
<evidence type="ECO:0000313" key="2">
    <source>
        <dbReference type="Proteomes" id="UP000001695"/>
    </source>
</evidence>
<name>B2IG37_BEII9</name>
<dbReference type="KEGG" id="bid:Bind_3554"/>
<dbReference type="GO" id="GO:0044781">
    <property type="term" value="P:bacterial-type flagellum organization"/>
    <property type="evidence" value="ECO:0007669"/>
    <property type="project" value="InterPro"/>
</dbReference>
<dbReference type="STRING" id="395963.Bind_3554"/>
<sequence>MDHALDLLENARNKGASSIACIEALSYLCRLWTLLMEDLANPDNDLPEVLRADLLSVGIWILKETDAIQKGTSDNLVGLIEICTLIRDGLK</sequence>
<protein>
    <submittedName>
        <fullName evidence="1">Flagellar FlaF family protein</fullName>
    </submittedName>
</protein>
<proteinExistence type="predicted"/>
<dbReference type="InterPro" id="IPR010845">
    <property type="entry name" value="FlaF"/>
</dbReference>
<evidence type="ECO:0000313" key="1">
    <source>
        <dbReference type="EMBL" id="ACB97111.1"/>
    </source>
</evidence>
<organism evidence="1 2">
    <name type="scientific">Beijerinckia indica subsp. indica (strain ATCC 9039 / DSM 1715 / NCIMB 8712)</name>
    <dbReference type="NCBI Taxonomy" id="395963"/>
    <lineage>
        <taxon>Bacteria</taxon>
        <taxon>Pseudomonadati</taxon>
        <taxon>Pseudomonadota</taxon>
        <taxon>Alphaproteobacteria</taxon>
        <taxon>Hyphomicrobiales</taxon>
        <taxon>Beijerinckiaceae</taxon>
        <taxon>Beijerinckia</taxon>
    </lineage>
</organism>
<dbReference type="EMBL" id="CP001016">
    <property type="protein sequence ID" value="ACB97111.1"/>
    <property type="molecule type" value="Genomic_DNA"/>
</dbReference>
<dbReference type="eggNOG" id="COG5442">
    <property type="taxonomic scope" value="Bacteria"/>
</dbReference>